<evidence type="ECO:0000256" key="7">
    <source>
        <dbReference type="SAM" id="MobiDB-lite"/>
    </source>
</evidence>
<proteinExistence type="predicted"/>
<dbReference type="InterPro" id="IPR036864">
    <property type="entry name" value="Zn2-C6_fun-type_DNA-bd_sf"/>
</dbReference>
<keyword evidence="5" id="KW-0804">Transcription</keyword>
<dbReference type="PROSITE" id="PS00463">
    <property type="entry name" value="ZN2_CY6_FUNGAL_1"/>
    <property type="match status" value="1"/>
</dbReference>
<dbReference type="CDD" id="cd12148">
    <property type="entry name" value="fungal_TF_MHR"/>
    <property type="match status" value="1"/>
</dbReference>
<keyword evidence="4" id="KW-0238">DNA-binding</keyword>
<accession>A0A167SW41</accession>
<keyword evidence="10" id="KW-1185">Reference proteome</keyword>
<name>A0A167SW41_CORFA</name>
<dbReference type="Pfam" id="PF00172">
    <property type="entry name" value="Zn_clus"/>
    <property type="match status" value="1"/>
</dbReference>
<evidence type="ECO:0000256" key="2">
    <source>
        <dbReference type="ARBA" id="ARBA00022833"/>
    </source>
</evidence>
<dbReference type="SUPFAM" id="SSF57701">
    <property type="entry name" value="Zn2/Cys6 DNA-binding domain"/>
    <property type="match status" value="1"/>
</dbReference>
<keyword evidence="3" id="KW-0805">Transcription regulation</keyword>
<dbReference type="InterPro" id="IPR007219">
    <property type="entry name" value="XnlR_reg_dom"/>
</dbReference>
<comment type="caution">
    <text evidence="9">The sequence shown here is derived from an EMBL/GenBank/DDBJ whole genome shotgun (WGS) entry which is preliminary data.</text>
</comment>
<feature type="domain" description="Zn(2)-C6 fungal-type" evidence="8">
    <location>
        <begin position="24"/>
        <end position="53"/>
    </location>
</feature>
<organism evidence="9 10">
    <name type="scientific">Cordyceps fumosorosea (strain ARSEF 2679)</name>
    <name type="common">Isaria fumosorosea</name>
    <dbReference type="NCBI Taxonomy" id="1081104"/>
    <lineage>
        <taxon>Eukaryota</taxon>
        <taxon>Fungi</taxon>
        <taxon>Dikarya</taxon>
        <taxon>Ascomycota</taxon>
        <taxon>Pezizomycotina</taxon>
        <taxon>Sordariomycetes</taxon>
        <taxon>Hypocreomycetidae</taxon>
        <taxon>Hypocreales</taxon>
        <taxon>Cordycipitaceae</taxon>
        <taxon>Cordyceps</taxon>
    </lineage>
</organism>
<evidence type="ECO:0000256" key="4">
    <source>
        <dbReference type="ARBA" id="ARBA00023125"/>
    </source>
</evidence>
<dbReference type="GO" id="GO:0000981">
    <property type="term" value="F:DNA-binding transcription factor activity, RNA polymerase II-specific"/>
    <property type="evidence" value="ECO:0007669"/>
    <property type="project" value="InterPro"/>
</dbReference>
<evidence type="ECO:0000313" key="9">
    <source>
        <dbReference type="EMBL" id="OAA59987.1"/>
    </source>
</evidence>
<gene>
    <name evidence="9" type="ORF">ISF_05998</name>
</gene>
<dbReference type="PANTHER" id="PTHR31779">
    <property type="entry name" value="2-NITROPROPANE DIOXYGENASE FAMILY, PUTATIVE (AFU_ORTHOLOGUE AFUA_2G17430)-RELATED"/>
    <property type="match status" value="1"/>
</dbReference>
<protein>
    <submittedName>
        <fullName evidence="9">Transcriptional repressor involved in the control of multidrug resistance</fullName>
    </submittedName>
</protein>
<keyword evidence="1" id="KW-0479">Metal-binding</keyword>
<dbReference type="GO" id="GO:0006351">
    <property type="term" value="P:DNA-templated transcription"/>
    <property type="evidence" value="ECO:0007669"/>
    <property type="project" value="InterPro"/>
</dbReference>
<evidence type="ECO:0000256" key="3">
    <source>
        <dbReference type="ARBA" id="ARBA00023015"/>
    </source>
</evidence>
<dbReference type="OrthoDB" id="4064873at2759"/>
<reference evidence="9 10" key="1">
    <citation type="journal article" date="2016" name="Genome Biol. Evol.">
        <title>Divergent and convergent evolution of fungal pathogenicity.</title>
        <authorList>
            <person name="Shang Y."/>
            <person name="Xiao G."/>
            <person name="Zheng P."/>
            <person name="Cen K."/>
            <person name="Zhan S."/>
            <person name="Wang C."/>
        </authorList>
    </citation>
    <scope>NUCLEOTIDE SEQUENCE [LARGE SCALE GENOMIC DNA]</scope>
    <source>
        <strain evidence="9 10">ARSEF 2679</strain>
    </source>
</reference>
<dbReference type="Pfam" id="PF04082">
    <property type="entry name" value="Fungal_trans"/>
    <property type="match status" value="1"/>
</dbReference>
<dbReference type="Proteomes" id="UP000076744">
    <property type="component" value="Unassembled WGS sequence"/>
</dbReference>
<feature type="region of interest" description="Disordered" evidence="7">
    <location>
        <begin position="56"/>
        <end position="92"/>
    </location>
</feature>
<dbReference type="GO" id="GO:0003677">
    <property type="term" value="F:DNA binding"/>
    <property type="evidence" value="ECO:0007669"/>
    <property type="project" value="UniProtKB-KW"/>
</dbReference>
<dbReference type="RefSeq" id="XP_018703100.1">
    <property type="nucleotide sequence ID" value="XM_018849602.1"/>
</dbReference>
<keyword evidence="2" id="KW-0862">Zinc</keyword>
<evidence type="ECO:0000256" key="6">
    <source>
        <dbReference type="ARBA" id="ARBA00023242"/>
    </source>
</evidence>
<dbReference type="CDD" id="cd00067">
    <property type="entry name" value="GAL4"/>
    <property type="match status" value="1"/>
</dbReference>
<evidence type="ECO:0000313" key="10">
    <source>
        <dbReference type="Proteomes" id="UP000076744"/>
    </source>
</evidence>
<sequence length="552" mass="58659">MPKRRQTHRVQPNAEHRRRRVYAACGECRRRRRKCDGSQPCAQCDAYGYACAYNDDSAPSAQSPASESRPPETAAPPPPCSSSRAAGPPSTGAAVIVSRERGRIVHAHSAVALPRLVGQALALEPPPRLHSYAWNLGLRAERRGTVPGPSLPGLLTLPECRSLCAVYFAAVHPLFPLFRREAFLKRIADGWATMDAARPNLAAVVALVAALGSSFSSAAHPHEREVALRGVALLDLGLSSPAAAVDADAVAGWVLRALYMRLTTRPAISCVASHTAMHLAEIVGMHRDPVADGALGGDEEELETRRRCFSIAGFLNRLLATEYGVSGVSMRHANCAAPAPAPGTHVEALHAMSCVLADADTAAAAGLDSDDFAELFPRLRDTPHSAEDDTVALFAADVCLCLLRRFAAAASGSTPGPRIVRVAAEVLRRALDAIAGLLAAGRTWWNMLSVPFQSVCVCVASDDAGMLELLPAAMEMLRGMADRFGSHMAREALATAQQVIAASRGRTEGKLALKDAALAHALPLPADDIDWTSFDLGFDVGGEWPSVVDFFM</sequence>
<dbReference type="GO" id="GO:0008270">
    <property type="term" value="F:zinc ion binding"/>
    <property type="evidence" value="ECO:0007669"/>
    <property type="project" value="InterPro"/>
</dbReference>
<feature type="compositionally biased region" description="Low complexity" evidence="7">
    <location>
        <begin position="81"/>
        <end position="90"/>
    </location>
</feature>
<dbReference type="EMBL" id="AZHB01000015">
    <property type="protein sequence ID" value="OAA59987.1"/>
    <property type="molecule type" value="Genomic_DNA"/>
</dbReference>
<evidence type="ECO:0000259" key="8">
    <source>
        <dbReference type="PROSITE" id="PS50048"/>
    </source>
</evidence>
<dbReference type="Gene3D" id="4.10.240.10">
    <property type="entry name" value="Zn(2)-C6 fungal-type DNA-binding domain"/>
    <property type="match status" value="1"/>
</dbReference>
<feature type="compositionally biased region" description="Low complexity" evidence="7">
    <location>
        <begin position="57"/>
        <end position="72"/>
    </location>
</feature>
<evidence type="ECO:0000256" key="5">
    <source>
        <dbReference type="ARBA" id="ARBA00023163"/>
    </source>
</evidence>
<keyword evidence="6" id="KW-0539">Nucleus</keyword>
<evidence type="ECO:0000256" key="1">
    <source>
        <dbReference type="ARBA" id="ARBA00022723"/>
    </source>
</evidence>
<dbReference type="SMART" id="SM00066">
    <property type="entry name" value="GAL4"/>
    <property type="match status" value="1"/>
</dbReference>
<dbReference type="GeneID" id="30022290"/>
<dbReference type="PROSITE" id="PS50048">
    <property type="entry name" value="ZN2_CY6_FUNGAL_2"/>
    <property type="match status" value="1"/>
</dbReference>
<dbReference type="GO" id="GO:0009410">
    <property type="term" value="P:response to xenobiotic stimulus"/>
    <property type="evidence" value="ECO:0007669"/>
    <property type="project" value="TreeGrafter"/>
</dbReference>
<dbReference type="InterPro" id="IPR052478">
    <property type="entry name" value="Metabolite_Synth_Reg"/>
</dbReference>
<dbReference type="PANTHER" id="PTHR31779:SF4">
    <property type="entry name" value="2-NITROPROPANE DIOXYGENASE FAMILY, PUTATIVE (AFU_ORTHOLOGUE AFUA_2G17430)-RELATED"/>
    <property type="match status" value="1"/>
</dbReference>
<dbReference type="AlphaFoldDB" id="A0A167SW41"/>
<dbReference type="InterPro" id="IPR001138">
    <property type="entry name" value="Zn2Cys6_DnaBD"/>
</dbReference>